<gene>
    <name evidence="2" type="ORF">B0H65DRAFT_442892</name>
</gene>
<feature type="compositionally biased region" description="Basic residues" evidence="1">
    <location>
        <begin position="31"/>
        <end position="40"/>
    </location>
</feature>
<comment type="caution">
    <text evidence="2">The sequence shown here is derived from an EMBL/GenBank/DDBJ whole genome shotgun (WGS) entry which is preliminary data.</text>
</comment>
<evidence type="ECO:0000313" key="2">
    <source>
        <dbReference type="EMBL" id="KAK3345537.1"/>
    </source>
</evidence>
<proteinExistence type="predicted"/>
<keyword evidence="3" id="KW-1185">Reference proteome</keyword>
<dbReference type="RefSeq" id="XP_062682150.1">
    <property type="nucleotide sequence ID" value="XM_062825603.1"/>
</dbReference>
<feature type="region of interest" description="Disordered" evidence="1">
    <location>
        <begin position="1"/>
        <end position="45"/>
    </location>
</feature>
<reference evidence="2" key="2">
    <citation type="submission" date="2023-06" db="EMBL/GenBank/DDBJ databases">
        <authorList>
            <consortium name="Lawrence Berkeley National Laboratory"/>
            <person name="Haridas S."/>
            <person name="Hensen N."/>
            <person name="Bonometti L."/>
            <person name="Westerberg I."/>
            <person name="Brannstrom I.O."/>
            <person name="Guillou S."/>
            <person name="Cros-Aarteil S."/>
            <person name="Calhoun S."/>
            <person name="Kuo A."/>
            <person name="Mondo S."/>
            <person name="Pangilinan J."/>
            <person name="Riley R."/>
            <person name="Labutti K."/>
            <person name="Andreopoulos B."/>
            <person name="Lipzen A."/>
            <person name="Chen C."/>
            <person name="Yanf M."/>
            <person name="Daum C."/>
            <person name="Ng V."/>
            <person name="Clum A."/>
            <person name="Steindorff A."/>
            <person name="Ohm R."/>
            <person name="Martin F."/>
            <person name="Silar P."/>
            <person name="Natvig D."/>
            <person name="Lalanne C."/>
            <person name="Gautier V."/>
            <person name="Ament-Velasquez S.L."/>
            <person name="Kruys A."/>
            <person name="Hutchinson M.I."/>
            <person name="Powell A.J."/>
            <person name="Barry K."/>
            <person name="Miller A.N."/>
            <person name="Grigoriev I.V."/>
            <person name="Debuchy R."/>
            <person name="Gladieux P."/>
            <person name="Thoren M.H."/>
            <person name="Johannesson H."/>
        </authorList>
    </citation>
    <scope>NUCLEOTIDE SEQUENCE</scope>
    <source>
        <strain evidence="2">CBS 560.94</strain>
    </source>
</reference>
<protein>
    <submittedName>
        <fullName evidence="2">Uncharacterized protein</fullName>
    </submittedName>
</protein>
<accession>A0AAE0JFT6</accession>
<dbReference type="EMBL" id="JAUEPP010000004">
    <property type="protein sequence ID" value="KAK3345537.1"/>
    <property type="molecule type" value="Genomic_DNA"/>
</dbReference>
<dbReference type="AlphaFoldDB" id="A0AAE0JFT6"/>
<evidence type="ECO:0000313" key="3">
    <source>
        <dbReference type="Proteomes" id="UP001278500"/>
    </source>
</evidence>
<dbReference type="GeneID" id="87862757"/>
<feature type="compositionally biased region" description="Acidic residues" evidence="1">
    <location>
        <begin position="212"/>
        <end position="229"/>
    </location>
</feature>
<organism evidence="2 3">
    <name type="scientific">Neurospora tetraspora</name>
    <dbReference type="NCBI Taxonomy" id="94610"/>
    <lineage>
        <taxon>Eukaryota</taxon>
        <taxon>Fungi</taxon>
        <taxon>Dikarya</taxon>
        <taxon>Ascomycota</taxon>
        <taxon>Pezizomycotina</taxon>
        <taxon>Sordariomycetes</taxon>
        <taxon>Sordariomycetidae</taxon>
        <taxon>Sordariales</taxon>
        <taxon>Sordariaceae</taxon>
        <taxon>Neurospora</taxon>
    </lineage>
</organism>
<reference evidence="2" key="1">
    <citation type="journal article" date="2023" name="Mol. Phylogenet. Evol.">
        <title>Genome-scale phylogeny and comparative genomics of the fungal order Sordariales.</title>
        <authorList>
            <person name="Hensen N."/>
            <person name="Bonometti L."/>
            <person name="Westerberg I."/>
            <person name="Brannstrom I.O."/>
            <person name="Guillou S."/>
            <person name="Cros-Aarteil S."/>
            <person name="Calhoun S."/>
            <person name="Haridas S."/>
            <person name="Kuo A."/>
            <person name="Mondo S."/>
            <person name="Pangilinan J."/>
            <person name="Riley R."/>
            <person name="LaButti K."/>
            <person name="Andreopoulos B."/>
            <person name="Lipzen A."/>
            <person name="Chen C."/>
            <person name="Yan M."/>
            <person name="Daum C."/>
            <person name="Ng V."/>
            <person name="Clum A."/>
            <person name="Steindorff A."/>
            <person name="Ohm R.A."/>
            <person name="Martin F."/>
            <person name="Silar P."/>
            <person name="Natvig D.O."/>
            <person name="Lalanne C."/>
            <person name="Gautier V."/>
            <person name="Ament-Velasquez S.L."/>
            <person name="Kruys A."/>
            <person name="Hutchinson M.I."/>
            <person name="Powell A.J."/>
            <person name="Barry K."/>
            <person name="Miller A.N."/>
            <person name="Grigoriev I.V."/>
            <person name="Debuchy R."/>
            <person name="Gladieux P."/>
            <person name="Hiltunen Thoren M."/>
            <person name="Johannesson H."/>
        </authorList>
    </citation>
    <scope>NUCLEOTIDE SEQUENCE</scope>
    <source>
        <strain evidence="2">CBS 560.94</strain>
    </source>
</reference>
<feature type="compositionally biased region" description="Low complexity" evidence="1">
    <location>
        <begin position="8"/>
        <end position="17"/>
    </location>
</feature>
<evidence type="ECO:0000256" key="1">
    <source>
        <dbReference type="SAM" id="MobiDB-lite"/>
    </source>
</evidence>
<feature type="region of interest" description="Disordered" evidence="1">
    <location>
        <begin position="212"/>
        <end position="232"/>
    </location>
</feature>
<dbReference type="Proteomes" id="UP001278500">
    <property type="component" value="Unassembled WGS sequence"/>
</dbReference>
<sequence>MAPKRKSAPASSASAPSKKPKKITGPPPRSRPFKRRRQLSKNRPMSWYRGDARKFHLEAHFAPFECHVFKQLPKLAKNLPYSPSPMTDSLPTDNRPYRKPLNGFDATKKHFEAAYAKWERAVQIMVHEGSRMAVLGGMLVEEAQACHKWVGQVGTKTAVGYDGRMKNYDAFKDALQKVKNLVMKAPKTVEEVDEPTKKWTVKFICQRRAWDEEEEDADNAEEEVFDESGGDAVEQAPSDHLWRVQAWPSGACKLGNWGCGWGPGTPGMATNKSRPEQVYLVRSVPKITAMDCAACGYAPEPEEFYGEVSLPLAFYFPLSKNMRAQLKTQDDLY</sequence>
<name>A0AAE0JFT6_9PEZI</name>